<keyword evidence="3" id="KW-1185">Reference proteome</keyword>
<gene>
    <name evidence="2" type="ORF">KI387_006107</name>
</gene>
<sequence length="202" mass="22342">MDERVTRGSSNSPQTGFHAGETEEAGGFSSLPKKQCTKNRSGEESDQTPREESIFNDSCTGDSAEAIFCLCPAAHELPLRPSPAIESNYVQYYVIDFLKPEHDQYIYRHANGLCVIGLASTHVALKNKSDVKAVDFNVGKSSRSDIKVTGKRKKNAHFLEANSALCKVIANDTFYIIRCCVRGALLEVNERLIKEPELLNKS</sequence>
<dbReference type="InterPro" id="IPR039169">
    <property type="entry name" value="Abitram"/>
</dbReference>
<name>A0AA38GLU6_TAXCH</name>
<dbReference type="GO" id="GO:0005634">
    <property type="term" value="C:nucleus"/>
    <property type="evidence" value="ECO:0007669"/>
    <property type="project" value="TreeGrafter"/>
</dbReference>
<dbReference type="EMBL" id="JAHRHJ020000002">
    <property type="protein sequence ID" value="KAH9325929.1"/>
    <property type="molecule type" value="Genomic_DNA"/>
</dbReference>
<dbReference type="PANTHER" id="PTHR13651">
    <property type="entry name" value="PROTEIN ABITRAM"/>
    <property type="match status" value="1"/>
</dbReference>
<dbReference type="Proteomes" id="UP000824469">
    <property type="component" value="Unassembled WGS sequence"/>
</dbReference>
<dbReference type="SUPFAM" id="SSF51230">
    <property type="entry name" value="Single hybrid motif"/>
    <property type="match status" value="1"/>
</dbReference>
<dbReference type="Gene3D" id="2.40.50.100">
    <property type="match status" value="1"/>
</dbReference>
<evidence type="ECO:0008006" key="4">
    <source>
        <dbReference type="Google" id="ProtNLM"/>
    </source>
</evidence>
<dbReference type="PANTHER" id="PTHR13651:SF0">
    <property type="entry name" value="PROTEIN ABITRAM"/>
    <property type="match status" value="1"/>
</dbReference>
<dbReference type="InterPro" id="IPR011053">
    <property type="entry name" value="Single_hybrid_motif"/>
</dbReference>
<dbReference type="AlphaFoldDB" id="A0AA38GLU6"/>
<organism evidence="2 3">
    <name type="scientific">Taxus chinensis</name>
    <name type="common">Chinese yew</name>
    <name type="synonym">Taxus wallichiana var. chinensis</name>
    <dbReference type="NCBI Taxonomy" id="29808"/>
    <lineage>
        <taxon>Eukaryota</taxon>
        <taxon>Viridiplantae</taxon>
        <taxon>Streptophyta</taxon>
        <taxon>Embryophyta</taxon>
        <taxon>Tracheophyta</taxon>
        <taxon>Spermatophyta</taxon>
        <taxon>Pinopsida</taxon>
        <taxon>Pinidae</taxon>
        <taxon>Conifers II</taxon>
        <taxon>Cupressales</taxon>
        <taxon>Taxaceae</taxon>
        <taxon>Taxus</taxon>
    </lineage>
</organism>
<proteinExistence type="predicted"/>
<feature type="compositionally biased region" description="Basic and acidic residues" evidence="1">
    <location>
        <begin position="40"/>
        <end position="53"/>
    </location>
</feature>
<comment type="caution">
    <text evidence="2">The sequence shown here is derived from an EMBL/GenBank/DDBJ whole genome shotgun (WGS) entry which is preliminary data.</text>
</comment>
<evidence type="ECO:0000313" key="2">
    <source>
        <dbReference type="EMBL" id="KAH9325929.1"/>
    </source>
</evidence>
<reference evidence="2 3" key="1">
    <citation type="journal article" date="2021" name="Nat. Plants">
        <title>The Taxus genome provides insights into paclitaxel biosynthesis.</title>
        <authorList>
            <person name="Xiong X."/>
            <person name="Gou J."/>
            <person name="Liao Q."/>
            <person name="Li Y."/>
            <person name="Zhou Q."/>
            <person name="Bi G."/>
            <person name="Li C."/>
            <person name="Du R."/>
            <person name="Wang X."/>
            <person name="Sun T."/>
            <person name="Guo L."/>
            <person name="Liang H."/>
            <person name="Lu P."/>
            <person name="Wu Y."/>
            <person name="Zhang Z."/>
            <person name="Ro D.K."/>
            <person name="Shang Y."/>
            <person name="Huang S."/>
            <person name="Yan J."/>
        </authorList>
    </citation>
    <scope>NUCLEOTIDE SEQUENCE [LARGE SCALE GENOMIC DNA]</scope>
    <source>
        <strain evidence="2">Ta-2019</strain>
    </source>
</reference>
<evidence type="ECO:0000256" key="1">
    <source>
        <dbReference type="SAM" id="MobiDB-lite"/>
    </source>
</evidence>
<evidence type="ECO:0000313" key="3">
    <source>
        <dbReference type="Proteomes" id="UP000824469"/>
    </source>
</evidence>
<feature type="region of interest" description="Disordered" evidence="1">
    <location>
        <begin position="1"/>
        <end position="57"/>
    </location>
</feature>
<accession>A0AA38GLU6</accession>
<feature type="non-terminal residue" evidence="2">
    <location>
        <position position="1"/>
    </location>
</feature>
<protein>
    <recommendedName>
        <fullName evidence="4">Protein Abitram</fullName>
    </recommendedName>
</protein>